<reference evidence="1" key="1">
    <citation type="submission" date="2018-06" db="EMBL/GenBank/DDBJ databases">
        <authorList>
            <person name="Zhirakovskaya E."/>
        </authorList>
    </citation>
    <scope>NUCLEOTIDE SEQUENCE</scope>
</reference>
<name>A0A3B0XPN7_9ZZZZ</name>
<evidence type="ECO:0000313" key="1">
    <source>
        <dbReference type="EMBL" id="VAW58306.1"/>
    </source>
</evidence>
<organism evidence="1">
    <name type="scientific">hydrothermal vent metagenome</name>
    <dbReference type="NCBI Taxonomy" id="652676"/>
    <lineage>
        <taxon>unclassified sequences</taxon>
        <taxon>metagenomes</taxon>
        <taxon>ecological metagenomes</taxon>
    </lineage>
</organism>
<proteinExistence type="predicted"/>
<accession>A0A3B0XPN7</accession>
<evidence type="ECO:0008006" key="2">
    <source>
        <dbReference type="Google" id="ProtNLM"/>
    </source>
</evidence>
<dbReference type="AlphaFoldDB" id="A0A3B0XPN7"/>
<protein>
    <recommendedName>
        <fullName evidence="2">Toxin</fullName>
    </recommendedName>
</protein>
<gene>
    <name evidence="1" type="ORF">MNBD_GAMMA08-64</name>
</gene>
<dbReference type="EMBL" id="UOFH01000005">
    <property type="protein sequence ID" value="VAW58306.1"/>
    <property type="molecule type" value="Genomic_DNA"/>
</dbReference>
<sequence length="93" mass="10951">MKTYTWNSEKNELLKLERDISFEVIVLNIQLGNELDIYDHPNQERYPKQKISVIAVEGYAYLVPFVENNEEIFLKTIIPSRKATKQYIGESNE</sequence>